<dbReference type="PANTHER" id="PTHR21596">
    <property type="entry name" value="RIBONUCLEASE P SUBUNIT P38"/>
    <property type="match status" value="1"/>
</dbReference>
<dbReference type="InterPro" id="IPR005379">
    <property type="entry name" value="FDM1-5/IDN2_XH"/>
</dbReference>
<keyword evidence="1" id="KW-0175">Coiled coil</keyword>
<proteinExistence type="predicted"/>
<feature type="region of interest" description="Disordered" evidence="2">
    <location>
        <begin position="1"/>
        <end position="23"/>
    </location>
</feature>
<evidence type="ECO:0000256" key="2">
    <source>
        <dbReference type="SAM" id="MobiDB-lite"/>
    </source>
</evidence>
<protein>
    <recommendedName>
        <fullName evidence="3">Factor of DNA methylation 1-5/IDN2 domain-containing protein</fullName>
    </recommendedName>
</protein>
<dbReference type="Pfam" id="PF03469">
    <property type="entry name" value="XH"/>
    <property type="match status" value="1"/>
</dbReference>
<sequence length="306" mass="35313">MVNLKRKHVVGDTSESSDNDSINNEFCMQTSDIQTSQHQVDHHPLGWISRAEKCFKKQMHKKMNELEKHKEMQQNLDFEVEQLKTSLNVLKSFQDDDDELDLEFFNKFNAMKNDLIKKEALIEELESLTQVLTVKEHEMNYELQKARKTLISGIEELSVPATIAVKRMGELDSEPFLDAMLKKYKEEEAEVRAANLCSLWEFYMKDPDWHPFIFVTVDGEKKEIIDAADKKLNGLKRSVGKAAYNAVVAALTELNEYNPSGRYVTSELWNNAEDRRATLQEGIQFLLDNSSNKRERGKATMGRKGE</sequence>
<dbReference type="InterPro" id="IPR045177">
    <property type="entry name" value="FDM1-5/IDN2"/>
</dbReference>
<feature type="domain" description="Factor of DNA methylation 1-5/IDN2" evidence="3">
    <location>
        <begin position="166"/>
        <end position="294"/>
    </location>
</feature>
<comment type="caution">
    <text evidence="4">The sequence shown here is derived from an EMBL/GenBank/DDBJ whole genome shotgun (WGS) entry which is preliminary data.</text>
</comment>
<reference evidence="4 5" key="1">
    <citation type="submission" date="2023-01" db="EMBL/GenBank/DDBJ databases">
        <authorList>
            <person name="Kreplak J."/>
        </authorList>
    </citation>
    <scope>NUCLEOTIDE SEQUENCE [LARGE SCALE GENOMIC DNA]</scope>
</reference>
<evidence type="ECO:0000256" key="1">
    <source>
        <dbReference type="SAM" id="Coils"/>
    </source>
</evidence>
<evidence type="ECO:0000313" key="5">
    <source>
        <dbReference type="Proteomes" id="UP001157006"/>
    </source>
</evidence>
<dbReference type="Proteomes" id="UP001157006">
    <property type="component" value="Unassembled WGS sequence"/>
</dbReference>
<gene>
    <name evidence="4" type="ORF">VFH_U049200</name>
</gene>
<dbReference type="PANTHER" id="PTHR21596:SF77">
    <property type="entry name" value="XH_XS DOMAIN PROTEIN"/>
    <property type="match status" value="1"/>
</dbReference>
<name>A0AAV0YH83_VICFA</name>
<dbReference type="GO" id="GO:0080188">
    <property type="term" value="P:gene silencing by siRNA-directed DNA methylation"/>
    <property type="evidence" value="ECO:0007669"/>
    <property type="project" value="InterPro"/>
</dbReference>
<evidence type="ECO:0000259" key="3">
    <source>
        <dbReference type="Pfam" id="PF03469"/>
    </source>
</evidence>
<evidence type="ECO:0000313" key="4">
    <source>
        <dbReference type="EMBL" id="CAI8583893.1"/>
    </source>
</evidence>
<dbReference type="EMBL" id="CATIWC010001167">
    <property type="protein sequence ID" value="CAI8583893.1"/>
    <property type="molecule type" value="Genomic_DNA"/>
</dbReference>
<feature type="compositionally biased region" description="Low complexity" evidence="2">
    <location>
        <begin position="14"/>
        <end position="23"/>
    </location>
</feature>
<organism evidence="4 5">
    <name type="scientific">Vicia faba</name>
    <name type="common">Broad bean</name>
    <name type="synonym">Faba vulgaris</name>
    <dbReference type="NCBI Taxonomy" id="3906"/>
    <lineage>
        <taxon>Eukaryota</taxon>
        <taxon>Viridiplantae</taxon>
        <taxon>Streptophyta</taxon>
        <taxon>Embryophyta</taxon>
        <taxon>Tracheophyta</taxon>
        <taxon>Spermatophyta</taxon>
        <taxon>Magnoliopsida</taxon>
        <taxon>eudicotyledons</taxon>
        <taxon>Gunneridae</taxon>
        <taxon>Pentapetalae</taxon>
        <taxon>rosids</taxon>
        <taxon>fabids</taxon>
        <taxon>Fabales</taxon>
        <taxon>Fabaceae</taxon>
        <taxon>Papilionoideae</taxon>
        <taxon>50 kb inversion clade</taxon>
        <taxon>NPAAA clade</taxon>
        <taxon>Hologalegina</taxon>
        <taxon>IRL clade</taxon>
        <taxon>Fabeae</taxon>
        <taxon>Vicia</taxon>
    </lineage>
</organism>
<accession>A0AAV0YH83</accession>
<keyword evidence="5" id="KW-1185">Reference proteome</keyword>
<dbReference type="AlphaFoldDB" id="A0AAV0YH83"/>
<feature type="coiled-coil region" evidence="1">
    <location>
        <begin position="108"/>
        <end position="138"/>
    </location>
</feature>